<organism evidence="9">
    <name type="scientific">Clastoptera arizonana</name>
    <name type="common">Arizona spittle bug</name>
    <dbReference type="NCBI Taxonomy" id="38151"/>
    <lineage>
        <taxon>Eukaryota</taxon>
        <taxon>Metazoa</taxon>
        <taxon>Ecdysozoa</taxon>
        <taxon>Arthropoda</taxon>
        <taxon>Hexapoda</taxon>
        <taxon>Insecta</taxon>
        <taxon>Pterygota</taxon>
        <taxon>Neoptera</taxon>
        <taxon>Paraneoptera</taxon>
        <taxon>Hemiptera</taxon>
        <taxon>Auchenorrhyncha</taxon>
        <taxon>Cercopoidea</taxon>
        <taxon>Clastopteridae</taxon>
        <taxon>Clastoptera</taxon>
    </lineage>
</organism>
<dbReference type="AlphaFoldDB" id="A0A1B6DIW1"/>
<evidence type="ECO:0000313" key="9">
    <source>
        <dbReference type="EMBL" id="JAS25634.1"/>
    </source>
</evidence>
<dbReference type="EMBL" id="GEDC01011664">
    <property type="protein sequence ID" value="JAS25634.1"/>
    <property type="molecule type" value="Transcribed_RNA"/>
</dbReference>
<evidence type="ECO:0000256" key="3">
    <source>
        <dbReference type="ARBA" id="ARBA00019693"/>
    </source>
</evidence>
<evidence type="ECO:0000256" key="8">
    <source>
        <dbReference type="ARBA" id="ARBA00031960"/>
    </source>
</evidence>
<evidence type="ECO:0000256" key="7">
    <source>
        <dbReference type="ARBA" id="ARBA00023242"/>
    </source>
</evidence>
<dbReference type="InterPro" id="IPR021429">
    <property type="entry name" value="Mediator_Med24"/>
</dbReference>
<keyword evidence="4" id="KW-0805">Transcription regulation</keyword>
<accession>A0A1B6DIW1</accession>
<evidence type="ECO:0000256" key="4">
    <source>
        <dbReference type="ARBA" id="ARBA00023015"/>
    </source>
</evidence>
<protein>
    <recommendedName>
        <fullName evidence="3">Mediator of RNA polymerase II transcription subunit 24</fullName>
    </recommendedName>
    <alternativeName>
        <fullName evidence="8">Mediator complex subunit 24</fullName>
    </alternativeName>
</protein>
<evidence type="ECO:0000256" key="2">
    <source>
        <dbReference type="ARBA" id="ARBA00007864"/>
    </source>
</evidence>
<dbReference type="GO" id="GO:0003712">
    <property type="term" value="F:transcription coregulator activity"/>
    <property type="evidence" value="ECO:0007669"/>
    <property type="project" value="TreeGrafter"/>
</dbReference>
<evidence type="ECO:0000256" key="6">
    <source>
        <dbReference type="ARBA" id="ARBA00023163"/>
    </source>
</evidence>
<evidence type="ECO:0000256" key="1">
    <source>
        <dbReference type="ARBA" id="ARBA00004123"/>
    </source>
</evidence>
<keyword evidence="5" id="KW-0010">Activator</keyword>
<dbReference type="PANTHER" id="PTHR12898">
    <property type="entry name" value="MEDIATOR OF RNA POLYMERASE II TRANSCRIPTION SUBUNIT 24"/>
    <property type="match status" value="1"/>
</dbReference>
<dbReference type="GO" id="GO:0016592">
    <property type="term" value="C:mediator complex"/>
    <property type="evidence" value="ECO:0007669"/>
    <property type="project" value="InterPro"/>
</dbReference>
<sequence length="992" mass="111059">MRKPSHLGLSMEPTKVTSKTSSLKALLLRAWRERWNDLQWGIHIKTILPRGVSGDVYNLADCILAQALVGPGPNQLVLSYLKHSLSSQLVSHAAVLQRISKYDGFHKPHCILSLLDFLENILSGITSRGKPEEGILAGAVLSLANWLLQCYHYALVNSDNTSGELLNKPVAILELMLKCDFVTALLYLAKNEDNKGLYLEVVKKCHDVESIVVQNPNIQSASSMKEVLLKLCNLELGNTSVFGKASEADMEPLTYCMQALLATEVLLNPSCNTQILVNQLLMIQRIKGYNNVRLYCELMRACLMILNDVLGTSKESQWVAFTFLKVPHILQQLHNTNSSTGSRQEDYSQDVVESLELLMQFSPLLDTIDARCSCNNVECFLTELVKLNLVTDGHAQIFTAKREIANGRLHKMEPMSSGMPITKVILRAEPTLARILMTLDADLTKESMLSMLCNVLTGKSFELILAVATVEGKLRTLVTKLINFNECCKKGMDESSKTSQTRAMLFDITFLMLCYIIQMFGSEVVLSDEVEGDSFMEQWMKDCLVERGKPKSPDAILKRCDPAWVDTLLNQFNSTDCDFKINQMSWDDICINMPGAISEVLVAWEQEALSATDVKRILDAMQTPMCCLPVCAAAWLCSYMQVSPQDTLLKPINMVQQFLKALSNEELSQQNNFSERSALMVQIIRKMQFDVHAPTLSKVKAMTLTHSIISKQPISEELESVWISIQKRAWIDIEATHSLESLLNTGGAQWFVTNLVKEVMKLRYKDDLDRAVDMVMGIFHLDIESCCMNLLLKVLPQYLHNRLQSEELVEPQSSALAKLCAYCIFAASISQGKVTDKSKKRSRKHFDSDEMEDLGPANKILCLDSSAGSDNPLVFINTLGSTPSTPPLKEPLASALKQVFKALSIIAERTAYVSQQTHFVFRFLEYIVRCGKDRARPVLQGMPTTLVPCLVKALPDLFTTDLILRLYDLGTTDGRKATARDLCLLRNLAMKQ</sequence>
<reference evidence="9" key="1">
    <citation type="submission" date="2015-12" db="EMBL/GenBank/DDBJ databases">
        <title>De novo transcriptome assembly of four potential Pierce s Disease insect vectors from Arizona vineyards.</title>
        <authorList>
            <person name="Tassone E.E."/>
        </authorList>
    </citation>
    <scope>NUCLEOTIDE SEQUENCE</scope>
</reference>
<gene>
    <name evidence="9" type="ORF">g.9674</name>
</gene>
<dbReference type="PANTHER" id="PTHR12898:SF1">
    <property type="entry name" value="MEDIATOR OF RNA POLYMERASE II TRANSCRIPTION SUBUNIT 24"/>
    <property type="match status" value="1"/>
</dbReference>
<proteinExistence type="inferred from homology"/>
<comment type="subcellular location">
    <subcellularLocation>
        <location evidence="1">Nucleus</location>
    </subcellularLocation>
</comment>
<keyword evidence="6" id="KW-0804">Transcription</keyword>
<evidence type="ECO:0000256" key="5">
    <source>
        <dbReference type="ARBA" id="ARBA00023159"/>
    </source>
</evidence>
<name>A0A1B6DIW1_9HEMI</name>
<comment type="similarity">
    <text evidence="2">Belongs to the Mediator complex subunit 24 family.</text>
</comment>
<dbReference type="Pfam" id="PF11277">
    <property type="entry name" value="Med24_N"/>
    <property type="match status" value="1"/>
</dbReference>
<keyword evidence="7" id="KW-0539">Nucleus</keyword>
<dbReference type="GO" id="GO:0060261">
    <property type="term" value="P:positive regulation of transcription initiation by RNA polymerase II"/>
    <property type="evidence" value="ECO:0007669"/>
    <property type="project" value="TreeGrafter"/>
</dbReference>